<keyword evidence="5" id="KW-0564">Palmitate</keyword>
<comment type="caution">
    <text evidence="7">The sequence shown here is derived from an EMBL/GenBank/DDBJ whole genome shotgun (WGS) entry which is preliminary data.</text>
</comment>
<accession>A0ABX9KDD6</accession>
<dbReference type="EMBL" id="QUAJ01000047">
    <property type="protein sequence ID" value="REI39384.1"/>
    <property type="molecule type" value="Genomic_DNA"/>
</dbReference>
<keyword evidence="8" id="KW-1185">Reference proteome</keyword>
<evidence type="ECO:0000256" key="1">
    <source>
        <dbReference type="ARBA" id="ARBA00004635"/>
    </source>
</evidence>
<evidence type="ECO:0000256" key="5">
    <source>
        <dbReference type="ARBA" id="ARBA00023139"/>
    </source>
</evidence>
<evidence type="ECO:0000256" key="6">
    <source>
        <dbReference type="ARBA" id="ARBA00023288"/>
    </source>
</evidence>
<protein>
    <submittedName>
        <fullName evidence="7">Uncharacterized protein</fullName>
    </submittedName>
</protein>
<dbReference type="PANTHER" id="PTHR30429">
    <property type="entry name" value="D-METHIONINE-BINDING LIPOPROTEIN METQ"/>
    <property type="match status" value="1"/>
</dbReference>
<dbReference type="Proteomes" id="UP000263486">
    <property type="component" value="Unassembled WGS sequence"/>
</dbReference>
<comment type="subcellular location">
    <subcellularLocation>
        <location evidence="1">Membrane</location>
        <topology evidence="1">Lipid-anchor</topology>
    </subcellularLocation>
</comment>
<organism evidence="7 8">
    <name type="scientific">Psychrilyobacter piezotolerans</name>
    <dbReference type="NCBI Taxonomy" id="2293438"/>
    <lineage>
        <taxon>Bacteria</taxon>
        <taxon>Fusobacteriati</taxon>
        <taxon>Fusobacteriota</taxon>
        <taxon>Fusobacteriia</taxon>
        <taxon>Fusobacteriales</taxon>
        <taxon>Fusobacteriaceae</taxon>
        <taxon>Psychrilyobacter</taxon>
    </lineage>
</organism>
<dbReference type="SUPFAM" id="SSF53850">
    <property type="entry name" value="Periplasmic binding protein-like II"/>
    <property type="match status" value="1"/>
</dbReference>
<sequence>MINLKKSVFIPKISLFFLLSLTLFSAPLKIGVGSEFNAELVNFIMEQDETLDIELVRYENDKNLNRDLLNEKIDVNIFQTLDYLNSYNDLNNTSISSIGETYGELMGLYSKKHNSIKSMPIGAVVAVPCDPSNKKRALIFLEKMGLIKLDYGKKITIEGIFSNPFKIEIVGVESSTLPRFLEVADYVILTGGTAFSVGYTPQTDSLFLESFNKKYINVIVSRKKMIKNKKIIEFSELAKSKETKLFILEKYGNNISFF</sequence>
<evidence type="ECO:0000256" key="4">
    <source>
        <dbReference type="ARBA" id="ARBA00023136"/>
    </source>
</evidence>
<evidence type="ECO:0000313" key="7">
    <source>
        <dbReference type="EMBL" id="REI39384.1"/>
    </source>
</evidence>
<dbReference type="PANTHER" id="PTHR30429:SF1">
    <property type="entry name" value="D-METHIONINE-BINDING LIPOPROTEIN METQ-RELATED"/>
    <property type="match status" value="1"/>
</dbReference>
<evidence type="ECO:0000256" key="2">
    <source>
        <dbReference type="ARBA" id="ARBA00008973"/>
    </source>
</evidence>
<comment type="similarity">
    <text evidence="2">Belongs to the NlpA lipoprotein family.</text>
</comment>
<evidence type="ECO:0000256" key="3">
    <source>
        <dbReference type="ARBA" id="ARBA00022729"/>
    </source>
</evidence>
<dbReference type="Pfam" id="PF03180">
    <property type="entry name" value="Lipoprotein_9"/>
    <property type="match status" value="1"/>
</dbReference>
<dbReference type="InterPro" id="IPR004872">
    <property type="entry name" value="Lipoprotein_NlpA"/>
</dbReference>
<dbReference type="Gene3D" id="3.40.190.10">
    <property type="entry name" value="Periplasmic binding protein-like II"/>
    <property type="match status" value="2"/>
</dbReference>
<keyword evidence="6" id="KW-0449">Lipoprotein</keyword>
<proteinExistence type="inferred from homology"/>
<reference evidence="7 8" key="1">
    <citation type="submission" date="2018-08" db="EMBL/GenBank/DDBJ databases">
        <title>Draft genome sequence of Psychrilyobacter sp. strain SD5 isolated from Black Sea water.</title>
        <authorList>
            <person name="Yadav S."/>
            <person name="Villanueva L."/>
            <person name="Damste J.S.S."/>
        </authorList>
    </citation>
    <scope>NUCLEOTIDE SEQUENCE [LARGE SCALE GENOMIC DNA]</scope>
    <source>
        <strain evidence="7 8">SD5</strain>
    </source>
</reference>
<dbReference type="RefSeq" id="WP_114643668.1">
    <property type="nucleotide sequence ID" value="NZ_JAACIO010000044.1"/>
</dbReference>
<name>A0ABX9KDD6_9FUSO</name>
<evidence type="ECO:0000313" key="8">
    <source>
        <dbReference type="Proteomes" id="UP000263486"/>
    </source>
</evidence>
<gene>
    <name evidence="7" type="ORF">DYH56_14935</name>
</gene>
<keyword evidence="3" id="KW-0732">Signal</keyword>
<keyword evidence="4" id="KW-0472">Membrane</keyword>